<dbReference type="RefSeq" id="WP_192778339.1">
    <property type="nucleotide sequence ID" value="NZ_BAAASY010000024.1"/>
</dbReference>
<dbReference type="EMBL" id="JADBEF010000001">
    <property type="protein sequence ID" value="MBE1563847.1"/>
    <property type="molecule type" value="Genomic_DNA"/>
</dbReference>
<evidence type="ECO:0000256" key="1">
    <source>
        <dbReference type="SAM" id="MobiDB-lite"/>
    </source>
</evidence>
<comment type="caution">
    <text evidence="2">The sequence shown here is derived from an EMBL/GenBank/DDBJ whole genome shotgun (WGS) entry which is preliminary data.</text>
</comment>
<dbReference type="Proteomes" id="UP000661607">
    <property type="component" value="Unassembled WGS sequence"/>
</dbReference>
<sequence length="154" mass="16219">MVTREEMVQAFGDEGLLLMDVEQAREKGLSNEDTRILSQVGLPVRADQVFTTFLTDDPRAGSLAVFQTGSGEVDVDLIAEVLADTRLEVSAPENEGIAFLLRPSSNDISGPLRCPAAAPCPKALGFKQSPGRNDGFAGPKVPPPGGRPSGARAT</sequence>
<evidence type="ECO:0000313" key="2">
    <source>
        <dbReference type="EMBL" id="MBE1563847.1"/>
    </source>
</evidence>
<name>A0ABR9KQQ0_9ACTN</name>
<keyword evidence="3" id="KW-1185">Reference proteome</keyword>
<accession>A0ABR9KQQ0</accession>
<gene>
    <name evidence="2" type="ORF">H4W81_006626</name>
</gene>
<proteinExistence type="predicted"/>
<feature type="region of interest" description="Disordered" evidence="1">
    <location>
        <begin position="121"/>
        <end position="154"/>
    </location>
</feature>
<reference evidence="2 3" key="1">
    <citation type="submission" date="2020-10" db="EMBL/GenBank/DDBJ databases">
        <title>Sequencing the genomes of 1000 actinobacteria strains.</title>
        <authorList>
            <person name="Klenk H.-P."/>
        </authorList>
    </citation>
    <scope>NUCLEOTIDE SEQUENCE [LARGE SCALE GENOMIC DNA]</scope>
    <source>
        <strain evidence="2 3">DSM 43748</strain>
    </source>
</reference>
<organism evidence="2 3">
    <name type="scientific">Nonomuraea africana</name>
    <dbReference type="NCBI Taxonomy" id="46171"/>
    <lineage>
        <taxon>Bacteria</taxon>
        <taxon>Bacillati</taxon>
        <taxon>Actinomycetota</taxon>
        <taxon>Actinomycetes</taxon>
        <taxon>Streptosporangiales</taxon>
        <taxon>Streptosporangiaceae</taxon>
        <taxon>Nonomuraea</taxon>
    </lineage>
</organism>
<evidence type="ECO:0000313" key="3">
    <source>
        <dbReference type="Proteomes" id="UP000661607"/>
    </source>
</evidence>
<protein>
    <submittedName>
        <fullName evidence="2">Uncharacterized protein</fullName>
    </submittedName>
</protein>